<keyword evidence="3" id="KW-1185">Reference proteome</keyword>
<evidence type="ECO:0000313" key="3">
    <source>
        <dbReference type="Proteomes" id="UP001158066"/>
    </source>
</evidence>
<proteinExistence type="predicted"/>
<dbReference type="Pfam" id="PF20020">
    <property type="entry name" value="DUF6431"/>
    <property type="match status" value="1"/>
</dbReference>
<reference evidence="2" key="1">
    <citation type="submission" date="2017-05" db="EMBL/GenBank/DDBJ databases">
        <authorList>
            <person name="Varghese N."/>
            <person name="Submissions S."/>
        </authorList>
    </citation>
    <scope>NUCLEOTIDE SEQUENCE</scope>
    <source>
        <strain evidence="2">Su22</strain>
    </source>
</reference>
<protein>
    <recommendedName>
        <fullName evidence="1">DUF6431 domain-containing protein</fullName>
    </recommendedName>
</protein>
<dbReference type="EMBL" id="FXUF01000004">
    <property type="protein sequence ID" value="SMP50635.1"/>
    <property type="molecule type" value="Genomic_DNA"/>
</dbReference>
<evidence type="ECO:0000259" key="1">
    <source>
        <dbReference type="Pfam" id="PF20020"/>
    </source>
</evidence>
<evidence type="ECO:0000313" key="2">
    <source>
        <dbReference type="EMBL" id="SMP50635.1"/>
    </source>
</evidence>
<sequence>MSCLKTLKQVFFVRSLETFCCPSCQCEHCSVIGSRNRKVIEAFDTSRSKTFRIRRLKCSSCGRIHHELPGTVIPYKRHPAESIEAVLDDTEVAVEESTIRRWKAWFNGITCHLLGVLNAMTEDNAMEKTPFPGTPLQRLRQSVGETTGWLSRVVHQTVKLNLWVQTRSAFSAG</sequence>
<dbReference type="Proteomes" id="UP001158066">
    <property type="component" value="Unassembled WGS sequence"/>
</dbReference>
<accession>A0AA46AIH7</accession>
<dbReference type="InterPro" id="IPR045536">
    <property type="entry name" value="DUF6431"/>
</dbReference>
<feature type="domain" description="DUF6431" evidence="1">
    <location>
        <begin position="21"/>
        <end position="102"/>
    </location>
</feature>
<gene>
    <name evidence="2" type="ORF">SAMN06296020_1043</name>
</gene>
<dbReference type="AlphaFoldDB" id="A0AA46AIH7"/>
<name>A0AA46AIH7_9CLOT</name>
<comment type="caution">
    <text evidence="2">The sequence shown here is derived from an EMBL/GenBank/DDBJ whole genome shotgun (WGS) entry which is preliminary data.</text>
</comment>
<organism evidence="2 3">
    <name type="scientific">Anoxynatronum buryatiense</name>
    <dbReference type="NCBI Taxonomy" id="489973"/>
    <lineage>
        <taxon>Bacteria</taxon>
        <taxon>Bacillati</taxon>
        <taxon>Bacillota</taxon>
        <taxon>Clostridia</taxon>
        <taxon>Eubacteriales</taxon>
        <taxon>Clostridiaceae</taxon>
        <taxon>Anoxynatronum</taxon>
    </lineage>
</organism>